<feature type="domain" description="Peptidoglycan binding-like" evidence="2">
    <location>
        <begin position="59"/>
        <end position="94"/>
    </location>
</feature>
<dbReference type="InterPro" id="IPR036366">
    <property type="entry name" value="PGBDSf"/>
</dbReference>
<feature type="domain" description="Peptidoglycan binding-like" evidence="2">
    <location>
        <begin position="163"/>
        <end position="209"/>
    </location>
</feature>
<dbReference type="STRING" id="1461693.ATO10_11030"/>
<feature type="signal peptide" evidence="1">
    <location>
        <begin position="1"/>
        <end position="23"/>
    </location>
</feature>
<comment type="caution">
    <text evidence="3">The sequence shown here is derived from an EMBL/GenBank/DDBJ whole genome shotgun (WGS) entry which is preliminary data.</text>
</comment>
<evidence type="ECO:0000313" key="4">
    <source>
        <dbReference type="Proteomes" id="UP000024836"/>
    </source>
</evidence>
<dbReference type="EMBL" id="AQQY01000006">
    <property type="protein sequence ID" value="KCV81875.1"/>
    <property type="molecule type" value="Genomic_DNA"/>
</dbReference>
<name>A0A058ZKX7_9RHOB</name>
<dbReference type="Gene3D" id="1.10.101.10">
    <property type="entry name" value="PGBD-like superfamily/PGBD"/>
    <property type="match status" value="2"/>
</dbReference>
<dbReference type="SUPFAM" id="SSF47090">
    <property type="entry name" value="PGBD-like"/>
    <property type="match status" value="2"/>
</dbReference>
<dbReference type="Pfam" id="PF01471">
    <property type="entry name" value="PG_binding_1"/>
    <property type="match status" value="2"/>
</dbReference>
<dbReference type="Proteomes" id="UP000024836">
    <property type="component" value="Unassembled WGS sequence"/>
</dbReference>
<evidence type="ECO:0000259" key="2">
    <source>
        <dbReference type="Pfam" id="PF01471"/>
    </source>
</evidence>
<dbReference type="InterPro" id="IPR002477">
    <property type="entry name" value="Peptidoglycan-bd-like"/>
</dbReference>
<dbReference type="AlphaFoldDB" id="A0A058ZKX7"/>
<dbReference type="RefSeq" id="WP_035251394.1">
    <property type="nucleotide sequence ID" value="NZ_AQQY01000006.1"/>
</dbReference>
<dbReference type="OrthoDB" id="7444491at2"/>
<accession>A0A058ZKX7</accession>
<reference evidence="3 4" key="1">
    <citation type="submission" date="2013-04" db="EMBL/GenBank/DDBJ databases">
        <title>Shimia sp. 22II-S11-Z10 Genome Sequencing.</title>
        <authorList>
            <person name="Lai Q."/>
            <person name="Li G."/>
            <person name="Shao Z."/>
        </authorList>
    </citation>
    <scope>NUCLEOTIDE SEQUENCE [LARGE SCALE GENOMIC DNA]</scope>
    <source>
        <strain evidence="4">22II-S11-Z10</strain>
    </source>
</reference>
<protein>
    <submittedName>
        <fullName evidence="3">Peptidoglycan-binding protein</fullName>
    </submittedName>
</protein>
<gene>
    <name evidence="3" type="ORF">ATO10_11030</name>
</gene>
<keyword evidence="1" id="KW-0732">Signal</keyword>
<evidence type="ECO:0000256" key="1">
    <source>
        <dbReference type="SAM" id="SignalP"/>
    </source>
</evidence>
<sequence length="375" mass="40422">MPVVKPLLVACAVTLALPAPSFAQTWKEIIEQRREERRDKIIAEAKAKARAKIEAAVAAKVAQAQRALTYFGFDAGPADGKLGDQTKMAIEDFTAYLGYPPLPIIGPIQIDYLMAVQKLAQSPDSETSARLQDLGGAPQALLRSYMADPIKAVHPDPAKLKTRNIQMLLKLMGHDPGKVDGAMGPATRAAIDAWRAANGSEATGALSNAEKVALQLESWRNTVANVPMTAALRPPRESEANLLATLPDGPPAALAVLPLFYASDDTALLVLPQGDPANCATTICTTILYHPQGDAILELGRFKFSGDLEMGTGYYGGMRDLWIDGWLYRWTGTAYDRDKDLAATADRPAETTALTNMDFSDFDLENLDLDGLIAQ</sequence>
<feature type="chain" id="PRO_5001571310" evidence="1">
    <location>
        <begin position="24"/>
        <end position="375"/>
    </location>
</feature>
<evidence type="ECO:0000313" key="3">
    <source>
        <dbReference type="EMBL" id="KCV81875.1"/>
    </source>
</evidence>
<dbReference type="InterPro" id="IPR036365">
    <property type="entry name" value="PGBD-like_sf"/>
</dbReference>
<organism evidence="3 4">
    <name type="scientific">Actibacterium atlanticum</name>
    <dbReference type="NCBI Taxonomy" id="1461693"/>
    <lineage>
        <taxon>Bacteria</taxon>
        <taxon>Pseudomonadati</taxon>
        <taxon>Pseudomonadota</taxon>
        <taxon>Alphaproteobacteria</taxon>
        <taxon>Rhodobacterales</taxon>
        <taxon>Roseobacteraceae</taxon>
        <taxon>Actibacterium</taxon>
    </lineage>
</organism>
<proteinExistence type="predicted"/>
<keyword evidence="4" id="KW-1185">Reference proteome</keyword>